<dbReference type="InterPro" id="IPR037518">
    <property type="entry name" value="MPN"/>
</dbReference>
<dbReference type="AlphaFoldDB" id="A0AA47KKW2"/>
<dbReference type="Gene3D" id="3.40.140.10">
    <property type="entry name" value="Cytidine Deaminase, domain 2"/>
    <property type="match status" value="1"/>
</dbReference>
<evidence type="ECO:0000256" key="5">
    <source>
        <dbReference type="ARBA" id="ARBA00023049"/>
    </source>
</evidence>
<dbReference type="EMBL" id="CP114588">
    <property type="protein sequence ID" value="WBA08786.1"/>
    <property type="molecule type" value="Genomic_DNA"/>
</dbReference>
<dbReference type="InterPro" id="IPR020891">
    <property type="entry name" value="UPF0758_CS"/>
</dbReference>
<dbReference type="InterPro" id="IPR046778">
    <property type="entry name" value="UPF0758_N"/>
</dbReference>
<dbReference type="PANTHER" id="PTHR30471">
    <property type="entry name" value="DNA REPAIR PROTEIN RADC"/>
    <property type="match status" value="1"/>
</dbReference>
<name>A0AA47KKW2_9GAMM</name>
<evidence type="ECO:0000256" key="3">
    <source>
        <dbReference type="ARBA" id="ARBA00022801"/>
    </source>
</evidence>
<accession>A0AA47KKW2</accession>
<organism evidence="8 9">
    <name type="scientific">Salinivibrio kushneri</name>
    <dbReference type="NCBI Taxonomy" id="1908198"/>
    <lineage>
        <taxon>Bacteria</taxon>
        <taxon>Pseudomonadati</taxon>
        <taxon>Pseudomonadota</taxon>
        <taxon>Gammaproteobacteria</taxon>
        <taxon>Vibrionales</taxon>
        <taxon>Vibrionaceae</taxon>
        <taxon>Salinivibrio</taxon>
    </lineage>
</organism>
<dbReference type="PROSITE" id="PS50249">
    <property type="entry name" value="MPN"/>
    <property type="match status" value="1"/>
</dbReference>
<dbReference type="Proteomes" id="UP001164748">
    <property type="component" value="Chromosome"/>
</dbReference>
<sequence length="227" mass="25129">MSLKTLPQDCRPRERLLARGAESLSDAELLAIFLRTGVTGMSAVALADHLLQDFGSLRALMGADQGAFCQRKGLGSAKYAQLQAVLELSRRYLKETLSKTDALTSPDHTRRYLSTLLRDRPREAFYVLFLDNQHRVIADEQLFEGTHNAASVYPREIVRRALELHAAALILAHNHPSGVAEPSQADRHITDRIANALSLVDVRVLDHLVIGDGDVVSFAERGWLLSP</sequence>
<dbReference type="RefSeq" id="WP_046074694.1">
    <property type="nucleotide sequence ID" value="NZ_CP114588.1"/>
</dbReference>
<dbReference type="Pfam" id="PF20582">
    <property type="entry name" value="UPF0758_N"/>
    <property type="match status" value="1"/>
</dbReference>
<dbReference type="InterPro" id="IPR010994">
    <property type="entry name" value="RuvA_2-like"/>
</dbReference>
<keyword evidence="4" id="KW-0862">Zinc</keyword>
<evidence type="ECO:0000256" key="2">
    <source>
        <dbReference type="ARBA" id="ARBA00022723"/>
    </source>
</evidence>
<dbReference type="InterPro" id="IPR001405">
    <property type="entry name" value="UPF0758"/>
</dbReference>
<dbReference type="GO" id="GO:0046872">
    <property type="term" value="F:metal ion binding"/>
    <property type="evidence" value="ECO:0007669"/>
    <property type="project" value="UniProtKB-KW"/>
</dbReference>
<dbReference type="GO" id="GO:0006508">
    <property type="term" value="P:proteolysis"/>
    <property type="evidence" value="ECO:0007669"/>
    <property type="project" value="UniProtKB-KW"/>
</dbReference>
<evidence type="ECO:0000313" key="9">
    <source>
        <dbReference type="Proteomes" id="UP001164748"/>
    </source>
</evidence>
<comment type="similarity">
    <text evidence="6">Belongs to the UPF0758 family.</text>
</comment>
<protein>
    <submittedName>
        <fullName evidence="8">DNA repair protein RadC</fullName>
    </submittedName>
</protein>
<dbReference type="CDD" id="cd08071">
    <property type="entry name" value="MPN_DUF2466"/>
    <property type="match status" value="1"/>
</dbReference>
<dbReference type="InterPro" id="IPR025657">
    <property type="entry name" value="RadC_JAB"/>
</dbReference>
<dbReference type="SUPFAM" id="SSF102712">
    <property type="entry name" value="JAB1/MPN domain"/>
    <property type="match status" value="1"/>
</dbReference>
<dbReference type="PANTHER" id="PTHR30471:SF3">
    <property type="entry name" value="UPF0758 PROTEIN YEES-RELATED"/>
    <property type="match status" value="1"/>
</dbReference>
<feature type="domain" description="MPN" evidence="7">
    <location>
        <begin position="102"/>
        <end position="224"/>
    </location>
</feature>
<dbReference type="SUPFAM" id="SSF47781">
    <property type="entry name" value="RuvA domain 2-like"/>
    <property type="match status" value="1"/>
</dbReference>
<keyword evidence="5" id="KW-0482">Metalloprotease</keyword>
<keyword evidence="3" id="KW-0378">Hydrolase</keyword>
<dbReference type="PROSITE" id="PS01302">
    <property type="entry name" value="UPF0758"/>
    <property type="match status" value="1"/>
</dbReference>
<keyword evidence="1" id="KW-0645">Protease</keyword>
<gene>
    <name evidence="8" type="primary">radC</name>
    <name evidence="8" type="ORF">N8M53_00710</name>
</gene>
<proteinExistence type="inferred from homology"/>
<evidence type="ECO:0000256" key="1">
    <source>
        <dbReference type="ARBA" id="ARBA00022670"/>
    </source>
</evidence>
<evidence type="ECO:0000256" key="4">
    <source>
        <dbReference type="ARBA" id="ARBA00022833"/>
    </source>
</evidence>
<evidence type="ECO:0000256" key="6">
    <source>
        <dbReference type="RuleBase" id="RU003797"/>
    </source>
</evidence>
<dbReference type="NCBIfam" id="TIGR00608">
    <property type="entry name" value="radc"/>
    <property type="match status" value="1"/>
</dbReference>
<evidence type="ECO:0000313" key="8">
    <source>
        <dbReference type="EMBL" id="WBA08786.1"/>
    </source>
</evidence>
<keyword evidence="2" id="KW-0479">Metal-binding</keyword>
<dbReference type="NCBIfam" id="NF000642">
    <property type="entry name" value="PRK00024.1"/>
    <property type="match status" value="1"/>
</dbReference>
<dbReference type="GO" id="GO:0008237">
    <property type="term" value="F:metallopeptidase activity"/>
    <property type="evidence" value="ECO:0007669"/>
    <property type="project" value="UniProtKB-KW"/>
</dbReference>
<reference evidence="8" key="1">
    <citation type="submission" date="2022-09" db="EMBL/GenBank/DDBJ databases">
        <authorList>
            <person name="Li Z.-J."/>
        </authorList>
    </citation>
    <scope>NUCLEOTIDE SEQUENCE</scope>
    <source>
        <strain evidence="8">TGB11</strain>
    </source>
</reference>
<dbReference type="Pfam" id="PF04002">
    <property type="entry name" value="RadC"/>
    <property type="match status" value="1"/>
</dbReference>
<evidence type="ECO:0000259" key="7">
    <source>
        <dbReference type="PROSITE" id="PS50249"/>
    </source>
</evidence>